<dbReference type="EMBL" id="FOXC01000005">
    <property type="protein sequence ID" value="SFP06957.1"/>
    <property type="molecule type" value="Genomic_DNA"/>
</dbReference>
<evidence type="ECO:0000313" key="1">
    <source>
        <dbReference type="EMBL" id="GEM02067.1"/>
    </source>
</evidence>
<dbReference type="Proteomes" id="UP000242243">
    <property type="component" value="Unassembled WGS sequence"/>
</dbReference>
<name>A0A1I5MC74_9BACI</name>
<evidence type="ECO:0000313" key="2">
    <source>
        <dbReference type="EMBL" id="SFP06957.1"/>
    </source>
</evidence>
<dbReference type="AlphaFoldDB" id="A0A1I5MC74"/>
<gene>
    <name evidence="1" type="ORF">HHA03_15990</name>
    <name evidence="2" type="ORF">SAMN05421839_10514</name>
</gene>
<dbReference type="Proteomes" id="UP000321547">
    <property type="component" value="Unassembled WGS sequence"/>
</dbReference>
<protein>
    <submittedName>
        <fullName evidence="2">Uncharacterized protein</fullName>
    </submittedName>
</protein>
<reference evidence="2 3" key="1">
    <citation type="submission" date="2016-10" db="EMBL/GenBank/DDBJ databases">
        <authorList>
            <person name="de Groot N.N."/>
        </authorList>
    </citation>
    <scope>NUCLEOTIDE SEQUENCE [LARGE SCALE GENOMIC DNA]</scope>
    <source>
        <strain evidence="2 3">DSM 17073</strain>
    </source>
</reference>
<reference evidence="1 4" key="2">
    <citation type="submission" date="2019-07" db="EMBL/GenBank/DDBJ databases">
        <title>Whole genome shotgun sequence of Halolactibacillus halophilus NBRC 100868.</title>
        <authorList>
            <person name="Hosoyama A."/>
            <person name="Uohara A."/>
            <person name="Ohji S."/>
            <person name="Ichikawa N."/>
        </authorList>
    </citation>
    <scope>NUCLEOTIDE SEQUENCE [LARGE SCALE GENOMIC DNA]</scope>
    <source>
        <strain evidence="1 4">NBRC 100868</strain>
    </source>
</reference>
<organism evidence="2 3">
    <name type="scientific">Halolactibacillus halophilus</name>
    <dbReference type="NCBI Taxonomy" id="306540"/>
    <lineage>
        <taxon>Bacteria</taxon>
        <taxon>Bacillati</taxon>
        <taxon>Bacillota</taxon>
        <taxon>Bacilli</taxon>
        <taxon>Bacillales</taxon>
        <taxon>Bacillaceae</taxon>
        <taxon>Halolactibacillus</taxon>
    </lineage>
</organism>
<evidence type="ECO:0000313" key="4">
    <source>
        <dbReference type="Proteomes" id="UP000321547"/>
    </source>
</evidence>
<accession>A0A1I5MC74</accession>
<sequence length="48" mass="6030">MVNKLTKDYLRRNTRCHIQRYKRVRLMQISSSLYYYSMVNVKMLAFYF</sequence>
<evidence type="ECO:0000313" key="3">
    <source>
        <dbReference type="Proteomes" id="UP000242243"/>
    </source>
</evidence>
<proteinExistence type="predicted"/>
<dbReference type="EMBL" id="BJWI01000023">
    <property type="protein sequence ID" value="GEM02067.1"/>
    <property type="molecule type" value="Genomic_DNA"/>
</dbReference>
<keyword evidence="4" id="KW-1185">Reference proteome</keyword>